<proteinExistence type="predicted"/>
<evidence type="ECO:0000313" key="3">
    <source>
        <dbReference type="Proteomes" id="UP000485058"/>
    </source>
</evidence>
<reference evidence="2 3" key="1">
    <citation type="submission" date="2020-02" db="EMBL/GenBank/DDBJ databases">
        <title>Draft genome sequence of Haematococcus lacustris strain NIES-144.</title>
        <authorList>
            <person name="Morimoto D."/>
            <person name="Nakagawa S."/>
            <person name="Yoshida T."/>
            <person name="Sawayama S."/>
        </authorList>
    </citation>
    <scope>NUCLEOTIDE SEQUENCE [LARGE SCALE GENOMIC DNA]</scope>
    <source>
        <strain evidence="2 3">NIES-144</strain>
    </source>
</reference>
<dbReference type="Gene3D" id="2.102.10.10">
    <property type="entry name" value="Rieske [2Fe-2S] iron-sulphur domain"/>
    <property type="match status" value="1"/>
</dbReference>
<keyword evidence="3" id="KW-1185">Reference proteome</keyword>
<evidence type="ECO:0000256" key="1">
    <source>
        <dbReference type="SAM" id="MobiDB-lite"/>
    </source>
</evidence>
<accession>A0A699YKB1</accession>
<dbReference type="InterPro" id="IPR036922">
    <property type="entry name" value="Rieske_2Fe-2S_sf"/>
</dbReference>
<organism evidence="2 3">
    <name type="scientific">Haematococcus lacustris</name>
    <name type="common">Green alga</name>
    <name type="synonym">Haematococcus pluvialis</name>
    <dbReference type="NCBI Taxonomy" id="44745"/>
    <lineage>
        <taxon>Eukaryota</taxon>
        <taxon>Viridiplantae</taxon>
        <taxon>Chlorophyta</taxon>
        <taxon>core chlorophytes</taxon>
        <taxon>Chlorophyceae</taxon>
        <taxon>CS clade</taxon>
        <taxon>Chlamydomonadales</taxon>
        <taxon>Haematococcaceae</taxon>
        <taxon>Haematococcus</taxon>
    </lineage>
</organism>
<evidence type="ECO:0000313" key="2">
    <source>
        <dbReference type="EMBL" id="GFH07334.1"/>
    </source>
</evidence>
<dbReference type="AlphaFoldDB" id="A0A699YKB1"/>
<gene>
    <name evidence="2" type="ORF">HaLaN_02121</name>
</gene>
<name>A0A699YKB1_HAELA</name>
<dbReference type="Proteomes" id="UP000485058">
    <property type="component" value="Unassembled WGS sequence"/>
</dbReference>
<feature type="region of interest" description="Disordered" evidence="1">
    <location>
        <begin position="57"/>
        <end position="101"/>
    </location>
</feature>
<protein>
    <submittedName>
        <fullName evidence="2">Rieske domain-containing protein</fullName>
    </submittedName>
</protein>
<dbReference type="EMBL" id="BLLF01000088">
    <property type="protein sequence ID" value="GFH07334.1"/>
    <property type="molecule type" value="Genomic_DNA"/>
</dbReference>
<dbReference type="GO" id="GO:0051537">
    <property type="term" value="F:2 iron, 2 sulfur cluster binding"/>
    <property type="evidence" value="ECO:0007669"/>
    <property type="project" value="InterPro"/>
</dbReference>
<comment type="caution">
    <text evidence="2">The sequence shown here is derived from an EMBL/GenBank/DDBJ whole genome shotgun (WGS) entry which is preliminary data.</text>
</comment>
<sequence length="101" mass="10455">MPESAGCAASCCSNGVKQRTHKVTEQDGAIYVRLSTAPAVVESDEYARMASCGDRVMSSAARQRGPNVGGDGRLPSGSVLRSAREAAQASNPGNAWRSAGR</sequence>